<feature type="transmembrane region" description="Helical" evidence="1">
    <location>
        <begin position="107"/>
        <end position="132"/>
    </location>
</feature>
<evidence type="ECO:0000313" key="3">
    <source>
        <dbReference type="Proteomes" id="UP000398389"/>
    </source>
</evidence>
<dbReference type="EMBL" id="CABVLU010000002">
    <property type="protein sequence ID" value="VVT50239.1"/>
    <property type="molecule type" value="Genomic_DNA"/>
</dbReference>
<feature type="transmembrane region" description="Helical" evidence="1">
    <location>
        <begin position="12"/>
        <end position="31"/>
    </location>
</feature>
<dbReference type="AlphaFoldDB" id="A0A5E8BFD7"/>
<dbReference type="Proteomes" id="UP000398389">
    <property type="component" value="Unassembled WGS sequence"/>
</dbReference>
<sequence>MYLFYLNRQLELQALLVVMDIAFAIFTYLLLELLSIINNPATQVVSTFTSLGGIYDYVSAELLRWRLRKSCKNRPSYFVDHDTSSSTNELLTRDLPESHSKKNAVRYFHFLIFSFCIIVATYGSQIISLVLANRVQPSYENKRLSMKFASIKNPNTTFHKDNTLIPSDFDINTGWPRNQIMYNLNVDYKYINNYQDNLPQYTVEEVGNDVSNYLMGGQLFSKTTSFGNTVSCGFGDRWSNAVLKKGSEINSLTLPIVPLIPQIWCIDNGSSNNVTNMNMKLNPNFMFSPGENFTFFGIDEQNNIIYSSTLSYEKSNYTQISVTGSRNMTLENIKGMFSHLNNSLLGVDSNVGFNKDNTASDWVVSHNITEALETFVYLYQQTSISFTLIFFLKENSPTILPNGTLYNRVSLGYLSTENQLTVTQAFYRIRRIENNITDPVSSIKSLWVNTTTEKVRFANVHILPLVANIKTGPFIHGIISKVLDITVEGNNHQFVYYGEIRYNVTTIVASITAVVTMSIMIFLFCKCLLFVVPQGIPTYYGLLRAYHEERKVSRGEYPEKIEFSRILEVVDESAYEGVGYYDQRIKVGVINKETYKEGNRKFGFLRNWMPENIRNNM</sequence>
<reference evidence="2 3" key="1">
    <citation type="submission" date="2019-09" db="EMBL/GenBank/DDBJ databases">
        <authorList>
            <person name="Brejova B."/>
        </authorList>
    </citation>
    <scope>NUCLEOTIDE SEQUENCE [LARGE SCALE GENOMIC DNA]</scope>
</reference>
<gene>
    <name evidence="2" type="ORF">SAPINGB_P002670</name>
</gene>
<keyword evidence="3" id="KW-1185">Reference proteome</keyword>
<evidence type="ECO:0000313" key="2">
    <source>
        <dbReference type="EMBL" id="VVT50239.1"/>
    </source>
</evidence>
<keyword evidence="1" id="KW-0472">Membrane</keyword>
<organism evidence="2 3">
    <name type="scientific">Magnusiomyces paraingens</name>
    <dbReference type="NCBI Taxonomy" id="2606893"/>
    <lineage>
        <taxon>Eukaryota</taxon>
        <taxon>Fungi</taxon>
        <taxon>Dikarya</taxon>
        <taxon>Ascomycota</taxon>
        <taxon>Saccharomycotina</taxon>
        <taxon>Dipodascomycetes</taxon>
        <taxon>Dipodascales</taxon>
        <taxon>Dipodascaceae</taxon>
        <taxon>Magnusiomyces</taxon>
    </lineage>
</organism>
<dbReference type="GeneID" id="43581488"/>
<feature type="transmembrane region" description="Helical" evidence="1">
    <location>
        <begin position="507"/>
        <end position="532"/>
    </location>
</feature>
<keyword evidence="1" id="KW-0812">Transmembrane</keyword>
<dbReference type="RefSeq" id="XP_031853279.1">
    <property type="nucleotide sequence ID" value="XM_031997388.1"/>
</dbReference>
<protein>
    <submittedName>
        <fullName evidence="2">Uncharacterized protein</fullName>
    </submittedName>
</protein>
<proteinExistence type="predicted"/>
<accession>A0A5E8BFD7</accession>
<keyword evidence="1" id="KW-1133">Transmembrane helix</keyword>
<evidence type="ECO:0000256" key="1">
    <source>
        <dbReference type="SAM" id="Phobius"/>
    </source>
</evidence>
<name>A0A5E8BFD7_9ASCO</name>